<dbReference type="InterPro" id="IPR000477">
    <property type="entry name" value="RT_dom"/>
</dbReference>
<dbReference type="PANTHER" id="PTHR37984">
    <property type="entry name" value="PROTEIN CBG26694"/>
    <property type="match status" value="1"/>
</dbReference>
<dbReference type="InterPro" id="IPR043502">
    <property type="entry name" value="DNA/RNA_pol_sf"/>
</dbReference>
<protein>
    <submittedName>
        <fullName evidence="3">Retrovirus-related Pol polyprotein from transposon 412</fullName>
    </submittedName>
</protein>
<dbReference type="FunFam" id="3.30.70.270:FF:000100">
    <property type="entry name" value="Uncharacterized protein"/>
    <property type="match status" value="1"/>
</dbReference>
<proteinExistence type="predicted"/>
<accession>A0AAV4FWG8</accession>
<dbReference type="FunFam" id="3.30.70.270:FF:000026">
    <property type="entry name" value="Transposon Ty3-G Gag-Pol polyprotein"/>
    <property type="match status" value="1"/>
</dbReference>
<dbReference type="Pfam" id="PF17919">
    <property type="entry name" value="RT_RNaseH_2"/>
    <property type="match status" value="1"/>
</dbReference>
<dbReference type="Gene3D" id="3.30.70.270">
    <property type="match status" value="2"/>
</dbReference>
<gene>
    <name evidence="3" type="ORF">ElyMa_003959500</name>
</gene>
<dbReference type="CDD" id="cd01647">
    <property type="entry name" value="RT_LTR"/>
    <property type="match status" value="1"/>
</dbReference>
<dbReference type="AlphaFoldDB" id="A0AAV4FWG8"/>
<reference evidence="3 4" key="1">
    <citation type="journal article" date="2021" name="Elife">
        <title>Chloroplast acquisition without the gene transfer in kleptoplastic sea slugs, Plakobranchus ocellatus.</title>
        <authorList>
            <person name="Maeda T."/>
            <person name="Takahashi S."/>
            <person name="Yoshida T."/>
            <person name="Shimamura S."/>
            <person name="Takaki Y."/>
            <person name="Nagai Y."/>
            <person name="Toyoda A."/>
            <person name="Suzuki Y."/>
            <person name="Arimoto A."/>
            <person name="Ishii H."/>
            <person name="Satoh N."/>
            <person name="Nishiyama T."/>
            <person name="Hasebe M."/>
            <person name="Maruyama T."/>
            <person name="Minagawa J."/>
            <person name="Obokata J."/>
            <person name="Shigenobu S."/>
        </authorList>
    </citation>
    <scope>NUCLEOTIDE SEQUENCE [LARGE SCALE GENOMIC DNA]</scope>
</reference>
<dbReference type="EMBL" id="BMAT01008056">
    <property type="protein sequence ID" value="GFR77073.1"/>
    <property type="molecule type" value="Genomic_DNA"/>
</dbReference>
<comment type="caution">
    <text evidence="3">The sequence shown here is derived from an EMBL/GenBank/DDBJ whole genome shotgun (WGS) entry which is preliminary data.</text>
</comment>
<feature type="domain" description="Reverse transcriptase/retrotransposon-derived protein RNase H-like" evidence="2">
    <location>
        <begin position="287"/>
        <end position="352"/>
    </location>
</feature>
<dbReference type="Pfam" id="PF00078">
    <property type="entry name" value="RVT_1"/>
    <property type="match status" value="1"/>
</dbReference>
<dbReference type="InterPro" id="IPR050951">
    <property type="entry name" value="Retrovirus_Pol_polyprotein"/>
</dbReference>
<dbReference type="InterPro" id="IPR043128">
    <property type="entry name" value="Rev_trsase/Diguanyl_cyclase"/>
</dbReference>
<sequence length="353" mass="39463">MYCCHKGKREKTTFYITEDSGDAIFGLPTAQNLKLVTINCQIKNYAREMNKENILQDYSDCFDGIGKIQGQYHIAIDTTVPPVVHAPRKIPISLKEKIKSELDEMSTQGIITKVKEGKPTAWVNSLVYREKPNGRLRLCLDPKDMPFGLNMSQDVFQARINQTFEGCEGVIGIADDIIVYGESEDDHDKNMREMLQRCRETGLKLNPDKCKFKQKEIKFFGIICSDKGTQPDPDQVSAIKNMAPPQNKKELQSFLGLATYMSPFIQNASQMTAPLRELLSKSSVFQWTGSHQDAFGKIKCSISDQVTVAYFDVKKPITLQVDASLQGLGATILQGGQPVAFASKALSDEETRS</sequence>
<dbReference type="InterPro" id="IPR041577">
    <property type="entry name" value="RT_RNaseH_2"/>
</dbReference>
<organism evidence="3 4">
    <name type="scientific">Elysia marginata</name>
    <dbReference type="NCBI Taxonomy" id="1093978"/>
    <lineage>
        <taxon>Eukaryota</taxon>
        <taxon>Metazoa</taxon>
        <taxon>Spiralia</taxon>
        <taxon>Lophotrochozoa</taxon>
        <taxon>Mollusca</taxon>
        <taxon>Gastropoda</taxon>
        <taxon>Heterobranchia</taxon>
        <taxon>Euthyneura</taxon>
        <taxon>Panpulmonata</taxon>
        <taxon>Sacoglossa</taxon>
        <taxon>Placobranchoidea</taxon>
        <taxon>Plakobranchidae</taxon>
        <taxon>Elysia</taxon>
    </lineage>
</organism>
<evidence type="ECO:0000259" key="2">
    <source>
        <dbReference type="Pfam" id="PF17919"/>
    </source>
</evidence>
<dbReference type="PANTHER" id="PTHR37984:SF7">
    <property type="entry name" value="INTEGRASE CATALYTIC DOMAIN-CONTAINING PROTEIN"/>
    <property type="match status" value="1"/>
</dbReference>
<evidence type="ECO:0000313" key="4">
    <source>
        <dbReference type="Proteomes" id="UP000762676"/>
    </source>
</evidence>
<keyword evidence="4" id="KW-1185">Reference proteome</keyword>
<name>A0AAV4FWG8_9GAST</name>
<dbReference type="SUPFAM" id="SSF56672">
    <property type="entry name" value="DNA/RNA polymerases"/>
    <property type="match status" value="1"/>
</dbReference>
<evidence type="ECO:0000259" key="1">
    <source>
        <dbReference type="Pfam" id="PF00078"/>
    </source>
</evidence>
<dbReference type="Proteomes" id="UP000762676">
    <property type="component" value="Unassembled WGS sequence"/>
</dbReference>
<evidence type="ECO:0000313" key="3">
    <source>
        <dbReference type="EMBL" id="GFR77073.1"/>
    </source>
</evidence>
<feature type="domain" description="Reverse transcriptase" evidence="1">
    <location>
        <begin position="119"/>
        <end position="223"/>
    </location>
</feature>